<dbReference type="PROSITE" id="PS51257">
    <property type="entry name" value="PROKAR_LIPOPROTEIN"/>
    <property type="match status" value="1"/>
</dbReference>
<accession>A0A8J3K3V7</accession>
<sequence length="434" mass="45902">MSTNLRRRSFAAIALAAAVTLGAAACSSEEPGTGPTEQITLNVDVFGNFGYEELYKQYMAEHPNVKIVERGTGSQLDAHNQQLTQRLAAGAGAGDVVALEEGVIISYLDKANLFTDLGEYGAKDLAGNFIPWKFQQGTTADGKILGLGTDVGSMAMCYRTDLFKKAGLPTERDKVSALWPTWDDYIKTGQTFKSKVKDAGFIDAVTNTYNTILMQKAGQGAGYTYFDKSGAITIDTNPAVKDSYDLAVKILDAGLSAKLQAWTQEWNNGFKQAQFATIACPAWMTGYITEQNGADGKGKWDIAAAPGGGGNWGGSFLAVPKQSKHAKEAAELVKFLTNPAGQTAAFKSKGNLPSSPQALADAAVKAAVNEYFSSAPTGDIFAKGALDLKPVYLGAKNAPVRTAVENALRTVEQGTKSSADAWTAAVTDGKKAAQ</sequence>
<dbReference type="PANTHER" id="PTHR43649">
    <property type="entry name" value="ARABINOSE-BINDING PROTEIN-RELATED"/>
    <property type="match status" value="1"/>
</dbReference>
<dbReference type="RefSeq" id="WP_120318731.1">
    <property type="nucleotide sequence ID" value="NZ_BAAALB010000010.1"/>
</dbReference>
<feature type="signal peptide" evidence="1">
    <location>
        <begin position="1"/>
        <end position="23"/>
    </location>
</feature>
<dbReference type="Gene3D" id="3.40.190.10">
    <property type="entry name" value="Periplasmic binding protein-like II"/>
    <property type="match status" value="1"/>
</dbReference>
<dbReference type="PANTHER" id="PTHR43649:SF32">
    <property type="entry name" value="SUGAR BINDING SECRETED PROTEIN"/>
    <property type="match status" value="1"/>
</dbReference>
<dbReference type="Pfam" id="PF13416">
    <property type="entry name" value="SBP_bac_8"/>
    <property type="match status" value="1"/>
</dbReference>
<protein>
    <submittedName>
        <fullName evidence="2">ABC transporter substrate-binding protein</fullName>
    </submittedName>
</protein>
<keyword evidence="1" id="KW-0732">Signal</keyword>
<evidence type="ECO:0000256" key="1">
    <source>
        <dbReference type="SAM" id="SignalP"/>
    </source>
</evidence>
<dbReference type="AlphaFoldDB" id="A0A8J3K3V7"/>
<evidence type="ECO:0000313" key="3">
    <source>
        <dbReference type="Proteomes" id="UP000619293"/>
    </source>
</evidence>
<organism evidence="2 3">
    <name type="scientific">Catellatospora chokoriensis</name>
    <dbReference type="NCBI Taxonomy" id="310353"/>
    <lineage>
        <taxon>Bacteria</taxon>
        <taxon>Bacillati</taxon>
        <taxon>Actinomycetota</taxon>
        <taxon>Actinomycetes</taxon>
        <taxon>Micromonosporales</taxon>
        <taxon>Micromonosporaceae</taxon>
        <taxon>Catellatospora</taxon>
    </lineage>
</organism>
<reference evidence="2 3" key="1">
    <citation type="submission" date="2021-01" db="EMBL/GenBank/DDBJ databases">
        <title>Whole genome shotgun sequence of Catellatospora chokoriensis NBRC 107358.</title>
        <authorList>
            <person name="Komaki H."/>
            <person name="Tamura T."/>
        </authorList>
    </citation>
    <scope>NUCLEOTIDE SEQUENCE [LARGE SCALE GENOMIC DNA]</scope>
    <source>
        <strain evidence="2 3">NBRC 107358</strain>
    </source>
</reference>
<evidence type="ECO:0000313" key="2">
    <source>
        <dbReference type="EMBL" id="GIF87999.1"/>
    </source>
</evidence>
<dbReference type="EMBL" id="BONG01000006">
    <property type="protein sequence ID" value="GIF87999.1"/>
    <property type="molecule type" value="Genomic_DNA"/>
</dbReference>
<dbReference type="Proteomes" id="UP000619293">
    <property type="component" value="Unassembled WGS sequence"/>
</dbReference>
<gene>
    <name evidence="2" type="primary">cebE_3</name>
    <name evidence="2" type="ORF">Cch02nite_14430</name>
</gene>
<proteinExistence type="predicted"/>
<keyword evidence="3" id="KW-1185">Reference proteome</keyword>
<dbReference type="SUPFAM" id="SSF53850">
    <property type="entry name" value="Periplasmic binding protein-like II"/>
    <property type="match status" value="1"/>
</dbReference>
<dbReference type="InterPro" id="IPR050490">
    <property type="entry name" value="Bact_solute-bd_prot1"/>
</dbReference>
<name>A0A8J3K3V7_9ACTN</name>
<comment type="caution">
    <text evidence="2">The sequence shown here is derived from an EMBL/GenBank/DDBJ whole genome shotgun (WGS) entry which is preliminary data.</text>
</comment>
<dbReference type="InterPro" id="IPR006059">
    <property type="entry name" value="SBP"/>
</dbReference>
<feature type="chain" id="PRO_5039720158" evidence="1">
    <location>
        <begin position="24"/>
        <end position="434"/>
    </location>
</feature>